<gene>
    <name evidence="2" type="ordered locus">Desdi_0273</name>
</gene>
<dbReference type="AlphaFoldDB" id="L0F3R7"/>
<evidence type="ECO:0000313" key="3">
    <source>
        <dbReference type="Proteomes" id="UP000010797"/>
    </source>
</evidence>
<dbReference type="OrthoDB" id="1809513at2"/>
<sequence>MRKMLVATLISIALLVTGCGGSKDVDSPVGGTSPTHSASALSQEEAMRVLSQELLTKTEYTVAFLREAKVGEHTIYAFQHMVNGGAPVIDFVHSKTGKVYYDGVELLVDLFNKAEVKDPYKIENYINKDIYYIEMKSVNDPEQMTWGTYIVNEIAYPDINLAKKGVVKAYAENHPTLSLLGKPLTEVEKITKLESKKVPVIDPEVPKDTFATEIAFENIIILFNNENVASEIFLEGQQEILGVKITDTFDEISAKLGMPNSFSQDPEFTDIYTMSYLFEGFQIEFYGESKEANTVSALIKKL</sequence>
<protein>
    <submittedName>
        <fullName evidence="2">Uncharacterized protein</fullName>
    </submittedName>
</protein>
<dbReference type="eggNOG" id="ENOG502ZHMH">
    <property type="taxonomic scope" value="Bacteria"/>
</dbReference>
<organism evidence="2 3">
    <name type="scientific">Desulfitobacterium dichloroeliminans (strain LMG P-21439 / DCA1)</name>
    <dbReference type="NCBI Taxonomy" id="871963"/>
    <lineage>
        <taxon>Bacteria</taxon>
        <taxon>Bacillati</taxon>
        <taxon>Bacillota</taxon>
        <taxon>Clostridia</taxon>
        <taxon>Eubacteriales</taxon>
        <taxon>Desulfitobacteriaceae</taxon>
        <taxon>Desulfitobacterium</taxon>
    </lineage>
</organism>
<evidence type="ECO:0000256" key="1">
    <source>
        <dbReference type="SAM" id="SignalP"/>
    </source>
</evidence>
<name>L0F3R7_DESDL</name>
<dbReference type="Proteomes" id="UP000010797">
    <property type="component" value="Chromosome"/>
</dbReference>
<dbReference type="HOGENOM" id="CLU_923551_0_0_9"/>
<evidence type="ECO:0000313" key="2">
    <source>
        <dbReference type="EMBL" id="AGA67822.1"/>
    </source>
</evidence>
<keyword evidence="1" id="KW-0732">Signal</keyword>
<reference evidence="3" key="1">
    <citation type="submission" date="2012-02" db="EMBL/GenBank/DDBJ databases">
        <title>Complete sequence of Desulfitobacterium dichloroeliminans LMG P-21439.</title>
        <authorList>
            <person name="Lucas S."/>
            <person name="Han J."/>
            <person name="Lapidus A."/>
            <person name="Cheng J.-F."/>
            <person name="Goodwin L."/>
            <person name="Pitluck S."/>
            <person name="Peters L."/>
            <person name="Ovchinnikova G."/>
            <person name="Teshima H."/>
            <person name="Detter J.C."/>
            <person name="Han C."/>
            <person name="Tapia R."/>
            <person name="Land M."/>
            <person name="Hauser L."/>
            <person name="Kyrpides N."/>
            <person name="Ivanova N."/>
            <person name="Pagani I."/>
            <person name="Kruse T."/>
            <person name="de Vos W.M."/>
            <person name="Boon N."/>
            <person name="Smidt H."/>
            <person name="Woyke T."/>
        </authorList>
    </citation>
    <scope>NUCLEOTIDE SEQUENCE [LARGE SCALE GENOMIC DNA]</scope>
    <source>
        <strain evidence="3">LMG P-21439 / DCA1</strain>
    </source>
</reference>
<dbReference type="RefSeq" id="WP_015260829.1">
    <property type="nucleotide sequence ID" value="NC_019903.1"/>
</dbReference>
<keyword evidence="3" id="KW-1185">Reference proteome</keyword>
<dbReference type="STRING" id="871963.Desdi_0273"/>
<dbReference type="EMBL" id="CP003344">
    <property type="protein sequence ID" value="AGA67822.1"/>
    <property type="molecule type" value="Genomic_DNA"/>
</dbReference>
<feature type="signal peptide" evidence="1">
    <location>
        <begin position="1"/>
        <end position="18"/>
    </location>
</feature>
<dbReference type="PROSITE" id="PS51257">
    <property type="entry name" value="PROKAR_LIPOPROTEIN"/>
    <property type="match status" value="1"/>
</dbReference>
<dbReference type="KEGG" id="ddl:Desdi_0273"/>
<accession>L0F3R7</accession>
<proteinExistence type="predicted"/>
<feature type="chain" id="PRO_5039706139" evidence="1">
    <location>
        <begin position="19"/>
        <end position="302"/>
    </location>
</feature>